<proteinExistence type="predicted"/>
<sequence length="429" mass="49137">MMKKKVPDWLNSSLWSSPTSSPPSPAITEYTSPVFTPPPQPPSPPPLILQDPPPTQIIQESQSEDPHDAPPSEFDISHQTQLLAELSKKVMDMRELRRIACQGVPDSAGIRSTLWKLLLGYLPPDRGLWSSELAKKRSQYKQFKEEILMNPSEITRKMYNSTIGDADDAKRDRALLSRSEIPHDEHPLSLGKTSVWNQFFQDTEIIDQIDRDVKRTHPDMHFFSGDSKFSKSNQEALKNILIIFAKLNPGVKYVQGMNELLAPLYYVFKNDPDEENATFAEADAFFCFVELLSGFRDNFVQQLDNSVVGIRSTITKLSQLLRKHDEELWRHLEITSKINPQFYAFRWITLLLTQEFNFADSLHIWDTLLGDPEGTQETLLRVCCAMLILIRKRLLAGDFTSNLKLLQNYPSTNISHLLYVANKFRVQSV</sequence>
<gene>
    <name evidence="1" type="ORF">MILVUS5_LOCUS39961</name>
</gene>
<protein>
    <submittedName>
        <fullName evidence="1">Uncharacterized protein</fullName>
    </submittedName>
</protein>
<organism evidence="1 2">
    <name type="scientific">Trifolium pratense</name>
    <name type="common">Red clover</name>
    <dbReference type="NCBI Taxonomy" id="57577"/>
    <lineage>
        <taxon>Eukaryota</taxon>
        <taxon>Viridiplantae</taxon>
        <taxon>Streptophyta</taxon>
        <taxon>Embryophyta</taxon>
        <taxon>Tracheophyta</taxon>
        <taxon>Spermatophyta</taxon>
        <taxon>Magnoliopsida</taxon>
        <taxon>eudicotyledons</taxon>
        <taxon>Gunneridae</taxon>
        <taxon>Pentapetalae</taxon>
        <taxon>rosids</taxon>
        <taxon>fabids</taxon>
        <taxon>Fabales</taxon>
        <taxon>Fabaceae</taxon>
        <taxon>Papilionoideae</taxon>
        <taxon>50 kb inversion clade</taxon>
        <taxon>NPAAA clade</taxon>
        <taxon>Hologalegina</taxon>
        <taxon>IRL clade</taxon>
        <taxon>Trifolieae</taxon>
        <taxon>Trifolium</taxon>
    </lineage>
</organism>
<evidence type="ECO:0000313" key="1">
    <source>
        <dbReference type="EMBL" id="CAJ2677465.1"/>
    </source>
</evidence>
<evidence type="ECO:0000313" key="2">
    <source>
        <dbReference type="Proteomes" id="UP001177021"/>
    </source>
</evidence>
<dbReference type="Proteomes" id="UP001177021">
    <property type="component" value="Unassembled WGS sequence"/>
</dbReference>
<comment type="caution">
    <text evidence="1">The sequence shown here is derived from an EMBL/GenBank/DDBJ whole genome shotgun (WGS) entry which is preliminary data.</text>
</comment>
<keyword evidence="2" id="KW-1185">Reference proteome</keyword>
<accession>A0ACB0MA41</accession>
<reference evidence="1" key="1">
    <citation type="submission" date="2023-10" db="EMBL/GenBank/DDBJ databases">
        <authorList>
            <person name="Rodriguez Cubillos JULIANA M."/>
            <person name="De Vega J."/>
        </authorList>
    </citation>
    <scope>NUCLEOTIDE SEQUENCE</scope>
</reference>
<dbReference type="EMBL" id="CASHSV030000823">
    <property type="protein sequence ID" value="CAJ2677465.1"/>
    <property type="molecule type" value="Genomic_DNA"/>
</dbReference>
<name>A0ACB0MA41_TRIPR</name>